<dbReference type="Proteomes" id="UP001248709">
    <property type="component" value="Unassembled WGS sequence"/>
</dbReference>
<gene>
    <name evidence="1" type="ORF">J2Z22_002843</name>
</gene>
<evidence type="ECO:0000313" key="1">
    <source>
        <dbReference type="EMBL" id="MDT3427292.1"/>
    </source>
</evidence>
<dbReference type="RefSeq" id="WP_025701819.1">
    <property type="nucleotide sequence ID" value="NZ_JAUSUY010000011.1"/>
</dbReference>
<evidence type="ECO:0000313" key="2">
    <source>
        <dbReference type="Proteomes" id="UP001248709"/>
    </source>
</evidence>
<comment type="caution">
    <text evidence="1">The sequence shown here is derived from an EMBL/GenBank/DDBJ whole genome shotgun (WGS) entry which is preliminary data.</text>
</comment>
<proteinExistence type="predicted"/>
<dbReference type="EMBL" id="JAUSUY010000011">
    <property type="protein sequence ID" value="MDT3427292.1"/>
    <property type="molecule type" value="Genomic_DNA"/>
</dbReference>
<name>A0ABU3HB86_9BACL</name>
<sequence length="115" mass="13295">MAQATLVGTREDPSIIDAQQEGDPFIKWTYDDPENDTQEKYRLEVFMKDGLLAKGVENTGNTGNIQDSCRCRTSLWNDSCTIPYRTGPFRRRITGLRFLTKRRSSWITLRFRASL</sequence>
<accession>A0ABU3HB86</accession>
<organism evidence="1 2">
    <name type="scientific">Paenibacillus forsythiae</name>
    <dbReference type="NCBI Taxonomy" id="365616"/>
    <lineage>
        <taxon>Bacteria</taxon>
        <taxon>Bacillati</taxon>
        <taxon>Bacillota</taxon>
        <taxon>Bacilli</taxon>
        <taxon>Bacillales</taxon>
        <taxon>Paenibacillaceae</taxon>
        <taxon>Paenibacillus</taxon>
    </lineage>
</organism>
<protein>
    <submittedName>
        <fullName evidence="1">Uncharacterized protein</fullName>
    </submittedName>
</protein>
<reference evidence="1 2" key="1">
    <citation type="submission" date="2023-07" db="EMBL/GenBank/DDBJ databases">
        <title>Genomic Encyclopedia of Type Strains, Phase IV (KMG-IV): sequencing the most valuable type-strain genomes for metagenomic binning, comparative biology and taxonomic classification.</title>
        <authorList>
            <person name="Goeker M."/>
        </authorList>
    </citation>
    <scope>NUCLEOTIDE SEQUENCE [LARGE SCALE GENOMIC DNA]</scope>
    <source>
        <strain evidence="1 2">T98</strain>
    </source>
</reference>
<keyword evidence="2" id="KW-1185">Reference proteome</keyword>